<evidence type="ECO:0000256" key="1">
    <source>
        <dbReference type="SAM" id="Phobius"/>
    </source>
</evidence>
<dbReference type="InterPro" id="IPR005230">
    <property type="entry name" value="TraB_bac"/>
</dbReference>
<protein>
    <submittedName>
        <fullName evidence="2">TraB/GumN family protein</fullName>
    </submittedName>
</protein>
<evidence type="ECO:0000313" key="3">
    <source>
        <dbReference type="Proteomes" id="UP001466331"/>
    </source>
</evidence>
<keyword evidence="1" id="KW-0472">Membrane</keyword>
<dbReference type="CDD" id="cd14726">
    <property type="entry name" value="TraB_PrgY-like"/>
    <property type="match status" value="1"/>
</dbReference>
<feature type="transmembrane region" description="Helical" evidence="1">
    <location>
        <begin position="277"/>
        <end position="299"/>
    </location>
</feature>
<dbReference type="PANTHER" id="PTHR21530:SF7">
    <property type="entry name" value="TRAB DOMAIN-CONTAINING PROTEIN"/>
    <property type="match status" value="1"/>
</dbReference>
<feature type="transmembrane region" description="Helical" evidence="1">
    <location>
        <begin position="363"/>
        <end position="385"/>
    </location>
</feature>
<organism evidence="2 3">
    <name type="scientific">Rarispira pelagica</name>
    <dbReference type="NCBI Taxonomy" id="3141764"/>
    <lineage>
        <taxon>Bacteria</taxon>
        <taxon>Pseudomonadati</taxon>
        <taxon>Spirochaetota</taxon>
        <taxon>Spirochaetia</taxon>
        <taxon>Winmispirales</taxon>
        <taxon>Winmispiraceae</taxon>
        <taxon>Rarispira</taxon>
    </lineage>
</organism>
<keyword evidence="1" id="KW-1133">Transmembrane helix</keyword>
<dbReference type="InterPro" id="IPR046345">
    <property type="entry name" value="TraB_PrgY-like"/>
</dbReference>
<comment type="caution">
    <text evidence="2">The sequence shown here is derived from an EMBL/GenBank/DDBJ whole genome shotgun (WGS) entry which is preliminary data.</text>
</comment>
<dbReference type="EMBL" id="JBCHKQ010000001">
    <property type="protein sequence ID" value="MEM5947332.1"/>
    <property type="molecule type" value="Genomic_DNA"/>
</dbReference>
<dbReference type="PANTHER" id="PTHR21530">
    <property type="entry name" value="PHEROMONE SHUTDOWN PROTEIN"/>
    <property type="match status" value="1"/>
</dbReference>
<keyword evidence="3" id="KW-1185">Reference proteome</keyword>
<gene>
    <name evidence="2" type="ORF">WKV44_02125</name>
</gene>
<reference evidence="2 3" key="1">
    <citation type="submission" date="2024-03" db="EMBL/GenBank/DDBJ databases">
        <title>Ignisphaera cupida sp. nov., a hyperthermophilic hydrolytic archaeon from a hot spring of Kamchatka, and proposal of Ignisphaeraceae fam. nov.</title>
        <authorList>
            <person name="Podosokorskaya O.A."/>
            <person name="Elcheninov A.G."/>
            <person name="Maltseva A.I."/>
            <person name="Zayulina K.S."/>
            <person name="Novikov A."/>
            <person name="Merkel A.Y."/>
        </authorList>
    </citation>
    <scope>NUCLEOTIDE SEQUENCE [LARGE SCALE GENOMIC DNA]</scope>
    <source>
        <strain evidence="2 3">38H-sp</strain>
    </source>
</reference>
<name>A0ABU9U9I2_9SPIR</name>
<feature type="transmembrane region" description="Helical" evidence="1">
    <location>
        <begin position="251"/>
        <end position="270"/>
    </location>
</feature>
<dbReference type="RefSeq" id="WP_420068781.1">
    <property type="nucleotide sequence ID" value="NZ_JBCHKQ010000001.1"/>
</dbReference>
<sequence length="391" mass="42836">MGSIERVVFGDREIILVGTAHVSQESVDDVRNMIENENPDSICVEIDAGRLETLKDKNRWSKLDVFKIIKQGQGFMLLASLVLSSFQKRMGLETGVNPGDEMKAAVELAESKNIPYYLCDRDIQITLKRAWAKTSFWGKNKLLAALLGSAFSNEKISEEELKKLKEQDALNSMMEELADYLPDVKTVLIDERDTYLATKIWQSPGKKTVAVVGAGHMPGIISCIKSFADERHMPELKELEKIPPKSKLTSFLPWLIPAAVIGLIVAGFFIKGPAHAFNMFILWFAVNGVLAAIGSLVAGAHPLTILAGLVSAPFTSLTPVVGVGMVTGLVEASLRKPRVEDLERINDDITSIKGFFKNRVTKILMVFFLSSVGSSIGTFIGIPWLSGLLAG</sequence>
<dbReference type="InterPro" id="IPR002816">
    <property type="entry name" value="TraB/PrgY/GumN_fam"/>
</dbReference>
<accession>A0ABU9U9I2</accession>
<dbReference type="Pfam" id="PF01963">
    <property type="entry name" value="TraB_PrgY_gumN"/>
    <property type="match status" value="1"/>
</dbReference>
<dbReference type="NCBIfam" id="TIGR00261">
    <property type="entry name" value="traB"/>
    <property type="match status" value="1"/>
</dbReference>
<evidence type="ECO:0000313" key="2">
    <source>
        <dbReference type="EMBL" id="MEM5947332.1"/>
    </source>
</evidence>
<dbReference type="Proteomes" id="UP001466331">
    <property type="component" value="Unassembled WGS sequence"/>
</dbReference>
<proteinExistence type="predicted"/>
<feature type="transmembrane region" description="Helical" evidence="1">
    <location>
        <begin position="305"/>
        <end position="330"/>
    </location>
</feature>
<keyword evidence="1" id="KW-0812">Transmembrane</keyword>